<dbReference type="GeneID" id="108819388"/>
<sequence>MAGSILSSIIFFLLFIVLSHFVEAHMEHRKLSGAKETMSARRNLEGNGGSKIRAPPSFSPHSGQKNTHNEPSKTHPNQARHQVRTISYAGTVHLLIHVLHPNAIEILFMWLQLNIK</sequence>
<name>A0A9W3CCA9_RAPSA</name>
<dbReference type="AlphaFoldDB" id="A0A9W3CCA9"/>
<dbReference type="Proteomes" id="UP000504610">
    <property type="component" value="Chromosome 8"/>
</dbReference>
<evidence type="ECO:0000256" key="2">
    <source>
        <dbReference type="SAM" id="SignalP"/>
    </source>
</evidence>
<evidence type="ECO:0000256" key="1">
    <source>
        <dbReference type="SAM" id="MobiDB-lite"/>
    </source>
</evidence>
<dbReference type="OrthoDB" id="1113554at2759"/>
<feature type="signal peptide" evidence="2">
    <location>
        <begin position="1"/>
        <end position="24"/>
    </location>
</feature>
<reference evidence="3" key="1">
    <citation type="journal article" date="2019" name="Database">
        <title>The radish genome database (RadishGD): an integrated information resource for radish genomics.</title>
        <authorList>
            <person name="Yu H.J."/>
            <person name="Baek S."/>
            <person name="Lee Y.J."/>
            <person name="Cho A."/>
            <person name="Mun J.H."/>
        </authorList>
    </citation>
    <scope>NUCLEOTIDE SEQUENCE [LARGE SCALE GENOMIC DNA]</scope>
    <source>
        <strain evidence="3">cv. WK10039</strain>
    </source>
</reference>
<reference evidence="4" key="2">
    <citation type="submission" date="2025-08" db="UniProtKB">
        <authorList>
            <consortium name="RefSeq"/>
        </authorList>
    </citation>
    <scope>IDENTIFICATION</scope>
    <source>
        <tissue evidence="4">Leaf</tissue>
    </source>
</reference>
<feature type="chain" id="PRO_5040865525" evidence="2">
    <location>
        <begin position="25"/>
        <end position="116"/>
    </location>
</feature>
<evidence type="ECO:0000313" key="4">
    <source>
        <dbReference type="RefSeq" id="XP_056849160.1"/>
    </source>
</evidence>
<keyword evidence="3" id="KW-1185">Reference proteome</keyword>
<keyword evidence="2" id="KW-0732">Signal</keyword>
<feature type="region of interest" description="Disordered" evidence="1">
    <location>
        <begin position="43"/>
        <end position="80"/>
    </location>
</feature>
<evidence type="ECO:0000313" key="3">
    <source>
        <dbReference type="Proteomes" id="UP000504610"/>
    </source>
</evidence>
<gene>
    <name evidence="4" type="primary">LOC108819388</name>
</gene>
<dbReference type="RefSeq" id="XP_056849160.1">
    <property type="nucleotide sequence ID" value="XM_056993180.1"/>
</dbReference>
<proteinExistence type="predicted"/>
<organism evidence="3 4">
    <name type="scientific">Raphanus sativus</name>
    <name type="common">Radish</name>
    <name type="synonym">Raphanus raphanistrum var. sativus</name>
    <dbReference type="NCBI Taxonomy" id="3726"/>
    <lineage>
        <taxon>Eukaryota</taxon>
        <taxon>Viridiplantae</taxon>
        <taxon>Streptophyta</taxon>
        <taxon>Embryophyta</taxon>
        <taxon>Tracheophyta</taxon>
        <taxon>Spermatophyta</taxon>
        <taxon>Magnoliopsida</taxon>
        <taxon>eudicotyledons</taxon>
        <taxon>Gunneridae</taxon>
        <taxon>Pentapetalae</taxon>
        <taxon>rosids</taxon>
        <taxon>malvids</taxon>
        <taxon>Brassicales</taxon>
        <taxon>Brassicaceae</taxon>
        <taxon>Brassiceae</taxon>
        <taxon>Raphanus</taxon>
    </lineage>
</organism>
<protein>
    <submittedName>
        <fullName evidence="4">Uncharacterized protein LOC108819388 isoform X1</fullName>
    </submittedName>
</protein>
<accession>A0A9W3CCA9</accession>